<feature type="region of interest" description="Disordered" evidence="1">
    <location>
        <begin position="1"/>
        <end position="114"/>
    </location>
</feature>
<dbReference type="RefSeq" id="WP_131815525.1">
    <property type="nucleotide sequence ID" value="NZ_FNKK01000002.1"/>
</dbReference>
<dbReference type="STRING" id="35622.SAMN04489764_2580"/>
<dbReference type="OrthoDB" id="3971500at2"/>
<evidence type="ECO:0000313" key="3">
    <source>
        <dbReference type="EMBL" id="SDQ90870.1"/>
    </source>
</evidence>
<sequence>MADVGKKPMGPGRGPSRSSPQPYVPSHEAVTAPLPRVDADGLPWQGGKRPHKDSAADGAETLLVSPSAGASGTSRPGGAGERPGTSRPGAGRETPGVPGTSPQPPAPPPGGWASVLPSAMPAEARGVRKVLRVISAIPFRVVYGVITALVTAGLVLAIFALFSGDEFPDGTEQPVQASVERDVTPSPTPSSVKLPKVPADKAPPTYDGRSSVVIGLIADPKARISYGRLARPWREAEGTSFSVAQRIGTLAEPYTIIASGRVPGSAPKSLKSEADLRKVAVSAVRWSIRRYHPAGSKVTWTGSQPLATGKGWVLFYEVRYEIDGDERVSQAAMAVVDTGAKKPSMLFVTIADTHRERWADIVPLMSAVRAY</sequence>
<feature type="transmembrane region" description="Helical" evidence="2">
    <location>
        <begin position="141"/>
        <end position="162"/>
    </location>
</feature>
<protein>
    <submittedName>
        <fullName evidence="3">Uncharacterized protein</fullName>
    </submittedName>
</protein>
<reference evidence="3 4" key="1">
    <citation type="submission" date="2016-10" db="EMBL/GenBank/DDBJ databases">
        <authorList>
            <person name="de Groot N.N."/>
        </authorList>
    </citation>
    <scope>NUCLEOTIDE SEQUENCE [LARGE SCALE GENOMIC DNA]</scope>
    <source>
        <strain evidence="3 4">DSM 43794</strain>
    </source>
</reference>
<proteinExistence type="predicted"/>
<feature type="region of interest" description="Disordered" evidence="1">
    <location>
        <begin position="170"/>
        <end position="203"/>
    </location>
</feature>
<dbReference type="Proteomes" id="UP000217103">
    <property type="component" value="Unassembled WGS sequence"/>
</dbReference>
<evidence type="ECO:0000313" key="4">
    <source>
        <dbReference type="Proteomes" id="UP000217103"/>
    </source>
</evidence>
<gene>
    <name evidence="3" type="ORF">SAMN04489764_2580</name>
</gene>
<keyword evidence="4" id="KW-1185">Reference proteome</keyword>
<keyword evidence="2" id="KW-0812">Transmembrane</keyword>
<keyword evidence="2" id="KW-1133">Transmembrane helix</keyword>
<keyword evidence="2" id="KW-0472">Membrane</keyword>
<feature type="compositionally biased region" description="Pro residues" evidence="1">
    <location>
        <begin position="101"/>
        <end position="110"/>
    </location>
</feature>
<dbReference type="EMBL" id="FNKK01000002">
    <property type="protein sequence ID" value="SDQ90870.1"/>
    <property type="molecule type" value="Genomic_DNA"/>
</dbReference>
<organism evidence="3 4">
    <name type="scientific">Thermostaphylospora chromogena</name>
    <dbReference type="NCBI Taxonomy" id="35622"/>
    <lineage>
        <taxon>Bacteria</taxon>
        <taxon>Bacillati</taxon>
        <taxon>Actinomycetota</taxon>
        <taxon>Actinomycetes</taxon>
        <taxon>Streptosporangiales</taxon>
        <taxon>Thermomonosporaceae</taxon>
        <taxon>Thermostaphylospora</taxon>
    </lineage>
</organism>
<evidence type="ECO:0000256" key="1">
    <source>
        <dbReference type="SAM" id="MobiDB-lite"/>
    </source>
</evidence>
<evidence type="ECO:0000256" key="2">
    <source>
        <dbReference type="SAM" id="Phobius"/>
    </source>
</evidence>
<dbReference type="AlphaFoldDB" id="A0A1H1EQH6"/>
<accession>A0A1H1EQH6</accession>
<name>A0A1H1EQH6_9ACTN</name>